<dbReference type="PANTHER" id="PTHR23099:SF0">
    <property type="entry name" value="GERM CELL NUCLEAR ACIDIC PROTEIN"/>
    <property type="match status" value="1"/>
</dbReference>
<feature type="compositionally biased region" description="Polar residues" evidence="1">
    <location>
        <begin position="230"/>
        <end position="247"/>
    </location>
</feature>
<proteinExistence type="predicted"/>
<name>A0A4E0R2N6_FASHE</name>
<dbReference type="Proteomes" id="UP000230066">
    <property type="component" value="Unassembled WGS sequence"/>
</dbReference>
<feature type="region of interest" description="Disordered" evidence="1">
    <location>
        <begin position="373"/>
        <end position="402"/>
    </location>
</feature>
<gene>
    <name evidence="2" type="ORF">D915_006788</name>
</gene>
<comment type="caution">
    <text evidence="2">The sequence shown here is derived from an EMBL/GenBank/DDBJ whole genome shotgun (WGS) entry which is preliminary data.</text>
</comment>
<organism evidence="2 3">
    <name type="scientific">Fasciola hepatica</name>
    <name type="common">Liver fluke</name>
    <dbReference type="NCBI Taxonomy" id="6192"/>
    <lineage>
        <taxon>Eukaryota</taxon>
        <taxon>Metazoa</taxon>
        <taxon>Spiralia</taxon>
        <taxon>Lophotrochozoa</taxon>
        <taxon>Platyhelminthes</taxon>
        <taxon>Trematoda</taxon>
        <taxon>Digenea</taxon>
        <taxon>Plagiorchiida</taxon>
        <taxon>Echinostomata</taxon>
        <taxon>Echinostomatoidea</taxon>
        <taxon>Fasciolidae</taxon>
        <taxon>Fasciola</taxon>
    </lineage>
</organism>
<feature type="compositionally biased region" description="Low complexity" evidence="1">
    <location>
        <begin position="188"/>
        <end position="206"/>
    </location>
</feature>
<protein>
    <submittedName>
        <fullName evidence="2">Uncharacterized protein</fullName>
    </submittedName>
</protein>
<dbReference type="EMBL" id="JXXN02002780">
    <property type="protein sequence ID" value="THD22409.1"/>
    <property type="molecule type" value="Genomic_DNA"/>
</dbReference>
<dbReference type="PANTHER" id="PTHR23099">
    <property type="entry name" value="TRANSCRIPTIONAL REGULATOR"/>
    <property type="match status" value="1"/>
</dbReference>
<accession>A0A4E0R2N6</accession>
<reference evidence="2" key="1">
    <citation type="submission" date="2019-03" db="EMBL/GenBank/DDBJ databases">
        <title>Improved annotation for the trematode Fasciola hepatica.</title>
        <authorList>
            <person name="Choi Y.-J."/>
            <person name="Martin J."/>
            <person name="Mitreva M."/>
        </authorList>
    </citation>
    <scope>NUCLEOTIDE SEQUENCE [LARGE SCALE GENOMIC DNA]</scope>
</reference>
<evidence type="ECO:0000256" key="1">
    <source>
        <dbReference type="SAM" id="MobiDB-lite"/>
    </source>
</evidence>
<evidence type="ECO:0000313" key="3">
    <source>
        <dbReference type="Proteomes" id="UP000230066"/>
    </source>
</evidence>
<sequence length="458" mass="51540">MDFCTALLPKKDLLSIIQLASTKKQRKPLDTSRFNRLHVNNNIDNPTDNAHFFSDLVFDSQSVTPPLRKPVNSEPDQIVAPVTAQCTTDIFSENFAEDLSTSESCAPSSSEVGGGKIRRSASSSTSHDDDDNFEKFLQRHRECPVTECPDHSLTSFINDDDSSSQTSEDSAFYNRLNNAQEKRETIPSWSDASSSSGAENSSRSQSPVESCVFRRPLQTRNRSLDDLVKTSHSTKSSGQQKIPTNKLDASTSENFLYSLYPVDSCSSQSQSNRRRHPSAERFVLKFKANRDELVPRLFRIFNQTIFDEKLPADLKITWNPRLLKTAGQCKYLKRQITHTNGEKTVVCGRCHSKFELLLNTPRGRMMRSKVTGAVDQRVLHHNQKKDSQLDGPSQSNKPVPLNRPVFADFVQKNYKSIRQKPGVTTHADAMSQLGALFRTMKLSQTTPNEQPDDGIQYT</sequence>
<feature type="compositionally biased region" description="Low complexity" evidence="1">
    <location>
        <begin position="101"/>
        <end position="110"/>
    </location>
</feature>
<feature type="region of interest" description="Disordered" evidence="1">
    <location>
        <begin position="178"/>
        <end position="247"/>
    </location>
</feature>
<keyword evidence="3" id="KW-1185">Reference proteome</keyword>
<feature type="region of interest" description="Disordered" evidence="1">
    <location>
        <begin position="101"/>
        <end position="131"/>
    </location>
</feature>
<dbReference type="GO" id="GO:0005634">
    <property type="term" value="C:nucleus"/>
    <property type="evidence" value="ECO:0007669"/>
    <property type="project" value="TreeGrafter"/>
</dbReference>
<dbReference type="AlphaFoldDB" id="A0A4E0R2N6"/>
<evidence type="ECO:0000313" key="2">
    <source>
        <dbReference type="EMBL" id="THD22409.1"/>
    </source>
</evidence>